<dbReference type="PIRSF" id="PIRSF001373">
    <property type="entry name" value="TrpE"/>
    <property type="match status" value="1"/>
</dbReference>
<evidence type="ECO:0000256" key="12">
    <source>
        <dbReference type="PIRSR" id="PIRSR001373-1"/>
    </source>
</evidence>
<dbReference type="RefSeq" id="WP_067424861.1">
    <property type="nucleotide sequence ID" value="NZ_LZEX01000034.1"/>
</dbReference>
<comment type="pathway">
    <text evidence="1 11">Amino-acid biosynthesis; L-tryptophan biosynthesis; L-tryptophan from chorismate: step 1/5.</text>
</comment>
<evidence type="ECO:0000256" key="13">
    <source>
        <dbReference type="PIRSR" id="PIRSR001373-2"/>
    </source>
</evidence>
<gene>
    <name evidence="16" type="ORF">AYY17_08405</name>
</gene>
<dbReference type="InterPro" id="IPR019999">
    <property type="entry name" value="Anth_synth_I-like"/>
</dbReference>
<evidence type="ECO:0000256" key="9">
    <source>
        <dbReference type="ARBA" id="ARBA00025634"/>
    </source>
</evidence>
<keyword evidence="7 13" id="KW-0460">Magnesium</keyword>
<dbReference type="GO" id="GO:0000162">
    <property type="term" value="P:L-tryptophan biosynthetic process"/>
    <property type="evidence" value="ECO:0007669"/>
    <property type="project" value="UniProtKB-UniPathway"/>
</dbReference>
<feature type="binding site" evidence="12">
    <location>
        <begin position="327"/>
        <end position="328"/>
    </location>
    <ligand>
        <name>chorismate</name>
        <dbReference type="ChEBI" id="CHEBI:29748"/>
    </ligand>
</feature>
<evidence type="ECO:0000256" key="11">
    <source>
        <dbReference type="PIRNR" id="PIRNR001373"/>
    </source>
</evidence>
<feature type="binding site" evidence="12">
    <location>
        <position position="468"/>
    </location>
    <ligand>
        <name>chorismate</name>
        <dbReference type="ChEBI" id="CHEBI:29748"/>
    </ligand>
</feature>
<reference evidence="16 17" key="1">
    <citation type="submission" date="2016-06" db="EMBL/GenBank/DDBJ databases">
        <authorList>
            <person name="Kjaerup R.B."/>
            <person name="Dalgaard T.S."/>
            <person name="Juul-Madsen H.R."/>
        </authorList>
    </citation>
    <scope>NUCLEOTIDE SEQUENCE [LARGE SCALE GENOMIC DNA]</scope>
    <source>
        <strain evidence="16 17">GCSL-Mp3</strain>
    </source>
</reference>
<comment type="caution">
    <text evidence="16">The sequence shown here is derived from an EMBL/GenBank/DDBJ whole genome shotgun (WGS) entry which is preliminary data.</text>
</comment>
<dbReference type="GO" id="GO:0004049">
    <property type="term" value="F:anthranilate synthase activity"/>
    <property type="evidence" value="ECO:0007669"/>
    <property type="project" value="UniProtKB-EC"/>
</dbReference>
<feature type="binding site" evidence="12">
    <location>
        <position position="40"/>
    </location>
    <ligand>
        <name>L-tryptophan</name>
        <dbReference type="ChEBI" id="CHEBI:57912"/>
    </ligand>
</feature>
<evidence type="ECO:0000259" key="14">
    <source>
        <dbReference type="Pfam" id="PF00425"/>
    </source>
</evidence>
<dbReference type="Gene3D" id="3.60.120.10">
    <property type="entry name" value="Anthranilate synthase"/>
    <property type="match status" value="1"/>
</dbReference>
<evidence type="ECO:0000256" key="1">
    <source>
        <dbReference type="ARBA" id="ARBA00004873"/>
    </source>
</evidence>
<dbReference type="PANTHER" id="PTHR11236:SF49">
    <property type="entry name" value="ANTHRANILATE SYNTHASE COMPONENT 1"/>
    <property type="match status" value="1"/>
</dbReference>
<dbReference type="EC" id="4.1.3.27" evidence="3 11"/>
<evidence type="ECO:0000256" key="7">
    <source>
        <dbReference type="ARBA" id="ARBA00022842"/>
    </source>
</evidence>
<dbReference type="STRING" id="368603.AYY16_03420"/>
<dbReference type="UniPathway" id="UPA00035">
    <property type="reaction ID" value="UER00040"/>
</dbReference>
<evidence type="ECO:0000256" key="8">
    <source>
        <dbReference type="ARBA" id="ARBA00023239"/>
    </source>
</evidence>
<comment type="cofactor">
    <cofactor evidence="13">
        <name>Mg(2+)</name>
        <dbReference type="ChEBI" id="CHEBI:18420"/>
    </cofactor>
    <text evidence="13">Binds 1 Mg(2+) ion per subunit.</text>
</comment>
<dbReference type="AlphaFoldDB" id="A0A1B8H748"/>
<dbReference type="NCBIfam" id="TIGR00565">
    <property type="entry name" value="trpE_proteo"/>
    <property type="match status" value="1"/>
</dbReference>
<dbReference type="InterPro" id="IPR006805">
    <property type="entry name" value="Anth_synth_I_N"/>
</dbReference>
<evidence type="ECO:0000256" key="3">
    <source>
        <dbReference type="ARBA" id="ARBA00012266"/>
    </source>
</evidence>
<feature type="binding site" evidence="12">
    <location>
        <position position="448"/>
    </location>
    <ligand>
        <name>chorismate</name>
        <dbReference type="ChEBI" id="CHEBI:29748"/>
    </ligand>
</feature>
<evidence type="ECO:0000256" key="10">
    <source>
        <dbReference type="ARBA" id="ARBA00047683"/>
    </source>
</evidence>
<keyword evidence="8 11" id="KW-0456">Lyase</keyword>
<evidence type="ECO:0000259" key="15">
    <source>
        <dbReference type="Pfam" id="PF04715"/>
    </source>
</evidence>
<dbReference type="NCBIfam" id="NF010079">
    <property type="entry name" value="PRK13564.1"/>
    <property type="match status" value="1"/>
</dbReference>
<keyword evidence="11 12" id="KW-0028">Amino-acid biosynthesis</keyword>
<evidence type="ECO:0000256" key="6">
    <source>
        <dbReference type="ARBA" id="ARBA00022822"/>
    </source>
</evidence>
<feature type="binding site" evidence="12">
    <location>
        <begin position="482"/>
        <end position="484"/>
    </location>
    <ligand>
        <name>chorismate</name>
        <dbReference type="ChEBI" id="CHEBI:29748"/>
    </ligand>
</feature>
<dbReference type="GO" id="GO:0046872">
    <property type="term" value="F:metal ion binding"/>
    <property type="evidence" value="ECO:0007669"/>
    <property type="project" value="UniProtKB-KW"/>
</dbReference>
<dbReference type="EMBL" id="LZEX01000034">
    <property type="protein sequence ID" value="OBU04902.1"/>
    <property type="molecule type" value="Genomic_DNA"/>
</dbReference>
<dbReference type="PRINTS" id="PR00095">
    <property type="entry name" value="ANTSNTHASEI"/>
</dbReference>
<feature type="binding site" evidence="13">
    <location>
        <position position="497"/>
    </location>
    <ligand>
        <name>Mg(2+)</name>
        <dbReference type="ChEBI" id="CHEBI:18420"/>
    </ligand>
</feature>
<dbReference type="InterPro" id="IPR015890">
    <property type="entry name" value="Chorismate_C"/>
</dbReference>
<accession>A0A1B8H748</accession>
<sequence>MNSPIFTHITRIDYPHYQPDPAAVFTALCAQRPATLLLESAEITSKANLKSLLILHSALRIRCLGHTVTIEALNTNGAALLPALCAQLAEKAACKITENRLTVSFTPPVADTDEDTRLCADSVFDVLRTLMNLPSLPDDRRNLFCGGLFSYDLVANFETLPAVTPENNCPDYCFYLAETLLTIDHQQQTSELITLTFTDDKTEQVRLASQHTALFAALANEITDSAVVSGADINVTTSHSDDVFCRIVTDLKQYIVQGDIFQVVPSRRFQLPCPSPMAAYRVLKSRNPSPYLFYMQDSDFTLFGASPESALKYDPATRLIEIYPIAGTRPRGLHADGSVDADKDSRLELDLRTDQKELAEHFMLVDLARNDLARICRPGTRSVAELTKVDRYAFVMHLVSRVTGELRNDLDIFHAYQACMNMGTLTGAPKVRAMQLIAQTEKIRRGSYGGAVGYFRGDSTFDTCIVIRSAYVENGIATVQAGGGVVLDSDPQAEADENRNKARAVIRAITRAHHAEETF</sequence>
<dbReference type="InterPro" id="IPR005801">
    <property type="entry name" value="ADC_synthase"/>
</dbReference>
<evidence type="ECO:0000256" key="5">
    <source>
        <dbReference type="ARBA" id="ARBA00022723"/>
    </source>
</evidence>
<evidence type="ECO:0000313" key="16">
    <source>
        <dbReference type="EMBL" id="OBU04902.1"/>
    </source>
</evidence>
<keyword evidence="11" id="KW-0057">Aromatic amino acid biosynthesis</keyword>
<comment type="function">
    <text evidence="9">Part of a heterotetrameric complex that catalyzes the two-step biosynthesis of anthranilate, an intermediate in the biosynthesis of L-tryptophan. In the first step, the glutamine-binding beta subunit (TrpG) of anthranilate synthase (AS) provides the glutamine amidotransferase activity which generates ammonia as a substrate that, along with chorismate, is used in the second step, catalyzed by the large alpha subunit of AS (TrpE) to produce anthranilate. In the absence of TrpG, TrpE can synthesize anthranilate directly from chorismate and high concentrations of ammonia.</text>
</comment>
<dbReference type="InterPro" id="IPR005257">
    <property type="entry name" value="Anth_synth_I_TrpE"/>
</dbReference>
<evidence type="ECO:0000256" key="4">
    <source>
        <dbReference type="ARBA" id="ARBA00020653"/>
    </source>
</evidence>
<evidence type="ECO:0000313" key="17">
    <source>
        <dbReference type="Proteomes" id="UP000092247"/>
    </source>
</evidence>
<organism evidence="16 17">
    <name type="scientific">Morganella psychrotolerans</name>
    <dbReference type="NCBI Taxonomy" id="368603"/>
    <lineage>
        <taxon>Bacteria</taxon>
        <taxon>Pseudomonadati</taxon>
        <taxon>Pseudomonadota</taxon>
        <taxon>Gammaproteobacteria</taxon>
        <taxon>Enterobacterales</taxon>
        <taxon>Morganellaceae</taxon>
        <taxon>Morganella</taxon>
    </lineage>
</organism>
<dbReference type="Pfam" id="PF04715">
    <property type="entry name" value="Anth_synt_I_N"/>
    <property type="match status" value="1"/>
</dbReference>
<dbReference type="Proteomes" id="UP000092247">
    <property type="component" value="Unassembled WGS sequence"/>
</dbReference>
<dbReference type="Pfam" id="PF00425">
    <property type="entry name" value="Chorismate_bind"/>
    <property type="match status" value="1"/>
</dbReference>
<feature type="binding site" evidence="13">
    <location>
        <position position="360"/>
    </location>
    <ligand>
        <name>Mg(2+)</name>
        <dbReference type="ChEBI" id="CHEBI:18420"/>
    </ligand>
</feature>
<proteinExistence type="inferred from homology"/>
<dbReference type="SUPFAM" id="SSF56322">
    <property type="entry name" value="ADC synthase"/>
    <property type="match status" value="1"/>
</dbReference>
<keyword evidence="5 13" id="KW-0479">Metal-binding</keyword>
<feature type="domain" description="Chorismate-utilising enzyme C-terminal" evidence="14">
    <location>
        <begin position="242"/>
        <end position="501"/>
    </location>
</feature>
<keyword evidence="6 11" id="KW-0822">Tryptophan biosynthesis</keyword>
<protein>
    <recommendedName>
        <fullName evidence="4 11">Anthranilate synthase component 1</fullName>
        <ecNumber evidence="3 11">4.1.3.27</ecNumber>
    </recommendedName>
</protein>
<comment type="similarity">
    <text evidence="2 11">Belongs to the anthranilate synthase component I family.</text>
</comment>
<dbReference type="PANTHER" id="PTHR11236">
    <property type="entry name" value="AMINOBENZOATE/ANTHRANILATE SYNTHASE"/>
    <property type="match status" value="1"/>
</dbReference>
<feature type="domain" description="Anthranilate synthase component I N-terminal" evidence="15">
    <location>
        <begin position="20"/>
        <end position="189"/>
    </location>
</feature>
<comment type="catalytic activity">
    <reaction evidence="10 11">
        <text>chorismate + L-glutamine = anthranilate + pyruvate + L-glutamate + H(+)</text>
        <dbReference type="Rhea" id="RHEA:21732"/>
        <dbReference type="ChEBI" id="CHEBI:15361"/>
        <dbReference type="ChEBI" id="CHEBI:15378"/>
        <dbReference type="ChEBI" id="CHEBI:16567"/>
        <dbReference type="ChEBI" id="CHEBI:29748"/>
        <dbReference type="ChEBI" id="CHEBI:29985"/>
        <dbReference type="ChEBI" id="CHEBI:58359"/>
        <dbReference type="EC" id="4.1.3.27"/>
    </reaction>
</comment>
<evidence type="ECO:0000256" key="2">
    <source>
        <dbReference type="ARBA" id="ARBA00009562"/>
    </source>
</evidence>
<name>A0A1B8H748_9GAMM</name>